<keyword evidence="2" id="KW-0732">Signal</keyword>
<reference evidence="3" key="2">
    <citation type="journal article" date="2015" name="J. Proteomics">
        <title>Sexual differences in the sialomes of the zebra tick, Rhipicephalus pulchellus.</title>
        <authorList>
            <person name="Tan A.W."/>
            <person name="Francischetti I.M."/>
            <person name="Slovak M."/>
            <person name="Kini R.M."/>
            <person name="Ribeiro J.M."/>
        </authorList>
    </citation>
    <scope>NUCLEOTIDE SEQUENCE</scope>
    <source>
        <tissue evidence="3">Salivary gland</tissue>
    </source>
</reference>
<accession>L7M8Y2</accession>
<name>L7M8Y2_RHIPC</name>
<evidence type="ECO:0000313" key="3">
    <source>
        <dbReference type="EMBL" id="JAA60766.1"/>
    </source>
</evidence>
<reference evidence="3" key="1">
    <citation type="submission" date="2012-11" db="EMBL/GenBank/DDBJ databases">
        <authorList>
            <person name="Lucero-Rivera Y.E."/>
            <person name="Tovar-Ramirez D."/>
        </authorList>
    </citation>
    <scope>NUCLEOTIDE SEQUENCE</scope>
    <source>
        <tissue evidence="3">Salivary gland</tissue>
    </source>
</reference>
<feature type="chain" id="PRO_5003981361" evidence="2">
    <location>
        <begin position="23"/>
        <end position="138"/>
    </location>
</feature>
<evidence type="ECO:0000256" key="1">
    <source>
        <dbReference type="SAM" id="MobiDB-lite"/>
    </source>
</evidence>
<feature type="compositionally biased region" description="Basic and acidic residues" evidence="1">
    <location>
        <begin position="35"/>
        <end position="46"/>
    </location>
</feature>
<feature type="compositionally biased region" description="Acidic residues" evidence="1">
    <location>
        <begin position="25"/>
        <end position="34"/>
    </location>
</feature>
<dbReference type="AlphaFoldDB" id="L7M8Y2"/>
<feature type="region of interest" description="Disordered" evidence="1">
    <location>
        <begin position="24"/>
        <end position="46"/>
    </location>
</feature>
<protein>
    <submittedName>
        <fullName evidence="3">Putative secreted peptide</fullName>
    </submittedName>
</protein>
<dbReference type="EMBL" id="GACK01004268">
    <property type="protein sequence ID" value="JAA60766.1"/>
    <property type="molecule type" value="mRNA"/>
</dbReference>
<proteinExistence type="evidence at transcript level"/>
<evidence type="ECO:0000256" key="2">
    <source>
        <dbReference type="SAM" id="SignalP"/>
    </source>
</evidence>
<feature type="signal peptide" evidence="2">
    <location>
        <begin position="1"/>
        <end position="22"/>
    </location>
</feature>
<sequence>MKSTVASATLLVVFAIFLVSHAEDSTSDDGSTEGSEEHEVNFCKNETTDQKRNETLVCVLNEDDEDARRLQTYMKSSGTNHTEIANLICNNTNKLNAEILKSENKSITDNDEPDLYNLFLKCEAYNLTFLRQIPHNLV</sequence>
<organism evidence="3">
    <name type="scientific">Rhipicephalus pulchellus</name>
    <name type="common">Yellow backed tick</name>
    <name type="synonym">Dermacentor pulchellus</name>
    <dbReference type="NCBI Taxonomy" id="72859"/>
    <lineage>
        <taxon>Eukaryota</taxon>
        <taxon>Metazoa</taxon>
        <taxon>Ecdysozoa</taxon>
        <taxon>Arthropoda</taxon>
        <taxon>Chelicerata</taxon>
        <taxon>Arachnida</taxon>
        <taxon>Acari</taxon>
        <taxon>Parasitiformes</taxon>
        <taxon>Ixodida</taxon>
        <taxon>Ixodoidea</taxon>
        <taxon>Ixodidae</taxon>
        <taxon>Rhipicephalinae</taxon>
        <taxon>Rhipicephalus</taxon>
        <taxon>Rhipicephalus</taxon>
    </lineage>
</organism>